<feature type="active site" evidence="4">
    <location>
        <position position="275"/>
    </location>
</feature>
<dbReference type="Proteomes" id="UP001499989">
    <property type="component" value="Unassembled WGS sequence"/>
</dbReference>
<dbReference type="InterPro" id="IPR016162">
    <property type="entry name" value="Ald_DH_N"/>
</dbReference>
<evidence type="ECO:0000313" key="8">
    <source>
        <dbReference type="Proteomes" id="UP001499989"/>
    </source>
</evidence>
<evidence type="ECO:0000313" key="7">
    <source>
        <dbReference type="EMBL" id="GAA2673397.1"/>
    </source>
</evidence>
<dbReference type="PROSITE" id="PS00070">
    <property type="entry name" value="ALDEHYDE_DEHYDR_CYS"/>
    <property type="match status" value="1"/>
</dbReference>
<feature type="domain" description="Aldehyde dehydrogenase" evidence="6">
    <location>
        <begin position="47"/>
        <end position="496"/>
    </location>
</feature>
<proteinExistence type="inferred from homology"/>
<evidence type="ECO:0000256" key="3">
    <source>
        <dbReference type="ARBA" id="ARBA00023027"/>
    </source>
</evidence>
<sequence length="507" mass="54440">MTPNQAARSRRLRQLRGLREHMSSYFTDLAQQYIDGEWRPGTGSWDIIDFNPYDNEKLASITIATVDEVDAAYRAAERAQRQWAATNPYARRAVFEKALRLVEEREAEIGEAIVAELGGTRLKAAFELHLAKEFLREAVHLALAPEGRIIPSPVDGKENRVYRVPVGVVGVISPFNFPFLLSLKSVAPALALGNAVVLKPHQNTPIVGGTLVAKILEDAGLPGGLLNVVVTDIAEIGDAFIEHPVPKAISFTGSDKVGRHVATVCAANFKRSVLELGGNSALVVLDDADVDYAVDAAVFSRFVHQGQVCMAANRVLVDRAVADEFTEKFVAKVSGLKVGDPRDPSTVIGPVINSSQADALSGVVEQALAEGATALVRGSVTDNLVEPSVLTGLPADSALLRQEVFGPVAFLVPFDGEEEAVRLVNDTPYGLSGAVHTGDVERGVNFAKQIDTGMFHVNDGTVHDEPIVPFGGEKHSGLGRLNGDTMLDAFTTQKWISVQHGRSGFPF</sequence>
<dbReference type="Gene3D" id="3.40.605.10">
    <property type="entry name" value="Aldehyde Dehydrogenase, Chain A, domain 1"/>
    <property type="match status" value="1"/>
</dbReference>
<dbReference type="Gene3D" id="3.40.309.10">
    <property type="entry name" value="Aldehyde Dehydrogenase, Chain A, domain 2"/>
    <property type="match status" value="1"/>
</dbReference>
<protein>
    <submittedName>
        <fullName evidence="7">Aldehyde dehydrogenase family protein</fullName>
    </submittedName>
</protein>
<dbReference type="Pfam" id="PF00171">
    <property type="entry name" value="Aldedh"/>
    <property type="match status" value="1"/>
</dbReference>
<accession>A0ABN3SCC0</accession>
<dbReference type="PROSITE" id="PS00687">
    <property type="entry name" value="ALDEHYDE_DEHYDR_GLU"/>
    <property type="match status" value="1"/>
</dbReference>
<comment type="similarity">
    <text evidence="1 5">Belongs to the aldehyde dehydrogenase family.</text>
</comment>
<keyword evidence="8" id="KW-1185">Reference proteome</keyword>
<dbReference type="InterPro" id="IPR016163">
    <property type="entry name" value="Ald_DH_C"/>
</dbReference>
<reference evidence="7 8" key="1">
    <citation type="journal article" date="2019" name="Int. J. Syst. Evol. Microbiol.">
        <title>The Global Catalogue of Microorganisms (GCM) 10K type strain sequencing project: providing services to taxonomists for standard genome sequencing and annotation.</title>
        <authorList>
            <consortium name="The Broad Institute Genomics Platform"/>
            <consortium name="The Broad Institute Genome Sequencing Center for Infectious Disease"/>
            <person name="Wu L."/>
            <person name="Ma J."/>
        </authorList>
    </citation>
    <scope>NUCLEOTIDE SEQUENCE [LARGE SCALE GENOMIC DNA]</scope>
    <source>
        <strain evidence="7 8">JCM 4531</strain>
    </source>
</reference>
<dbReference type="InterPro" id="IPR016160">
    <property type="entry name" value="Ald_DH_CS_CYS"/>
</dbReference>
<dbReference type="SUPFAM" id="SSF53720">
    <property type="entry name" value="ALDH-like"/>
    <property type="match status" value="1"/>
</dbReference>
<dbReference type="InterPro" id="IPR015590">
    <property type="entry name" value="Aldehyde_DH_dom"/>
</dbReference>
<dbReference type="EMBL" id="BAAASK010000002">
    <property type="protein sequence ID" value="GAA2673397.1"/>
    <property type="molecule type" value="Genomic_DNA"/>
</dbReference>
<keyword evidence="3" id="KW-0520">NAD</keyword>
<evidence type="ECO:0000256" key="5">
    <source>
        <dbReference type="RuleBase" id="RU003345"/>
    </source>
</evidence>
<dbReference type="InterPro" id="IPR029510">
    <property type="entry name" value="Ald_DH_CS_GLU"/>
</dbReference>
<evidence type="ECO:0000256" key="4">
    <source>
        <dbReference type="PROSITE-ProRule" id="PRU10007"/>
    </source>
</evidence>
<dbReference type="InterPro" id="IPR016161">
    <property type="entry name" value="Ald_DH/histidinol_DH"/>
</dbReference>
<organism evidence="7 8">
    <name type="scientific">Streptomyces violaceolatus</name>
    <dbReference type="NCBI Taxonomy" id="67378"/>
    <lineage>
        <taxon>Bacteria</taxon>
        <taxon>Bacillati</taxon>
        <taxon>Actinomycetota</taxon>
        <taxon>Actinomycetes</taxon>
        <taxon>Kitasatosporales</taxon>
        <taxon>Streptomycetaceae</taxon>
        <taxon>Streptomyces</taxon>
        <taxon>Streptomyces violaceoruber group</taxon>
    </lineage>
</organism>
<dbReference type="PANTHER" id="PTHR42986">
    <property type="entry name" value="BENZALDEHYDE DEHYDROGENASE YFMT"/>
    <property type="match status" value="1"/>
</dbReference>
<evidence type="ECO:0000256" key="1">
    <source>
        <dbReference type="ARBA" id="ARBA00009986"/>
    </source>
</evidence>
<name>A0ABN3SCC0_9ACTN</name>
<evidence type="ECO:0000259" key="6">
    <source>
        <dbReference type="Pfam" id="PF00171"/>
    </source>
</evidence>
<comment type="caution">
    <text evidence="7">The sequence shown here is derived from an EMBL/GenBank/DDBJ whole genome shotgun (WGS) entry which is preliminary data.</text>
</comment>
<evidence type="ECO:0000256" key="2">
    <source>
        <dbReference type="ARBA" id="ARBA00023002"/>
    </source>
</evidence>
<dbReference type="PANTHER" id="PTHR42986:SF1">
    <property type="entry name" value="BENZALDEHYDE DEHYDROGENASE YFMT"/>
    <property type="match status" value="1"/>
</dbReference>
<gene>
    <name evidence="7" type="ORF">GCM10010310_14550</name>
</gene>
<keyword evidence="2 5" id="KW-0560">Oxidoreductase</keyword>